<feature type="region of interest" description="Disordered" evidence="1">
    <location>
        <begin position="836"/>
        <end position="990"/>
    </location>
</feature>
<evidence type="ECO:0000259" key="2">
    <source>
        <dbReference type="Pfam" id="PF07727"/>
    </source>
</evidence>
<evidence type="ECO:0000256" key="1">
    <source>
        <dbReference type="SAM" id="MobiDB-lite"/>
    </source>
</evidence>
<dbReference type="PANTHER" id="PTHR11439:SF495">
    <property type="entry name" value="REVERSE TRANSCRIPTASE, RNA-DEPENDENT DNA POLYMERASE-RELATED"/>
    <property type="match status" value="1"/>
</dbReference>
<feature type="region of interest" description="Disordered" evidence="1">
    <location>
        <begin position="1085"/>
        <end position="1121"/>
    </location>
</feature>
<feature type="domain" description="Reverse transcriptase Ty1/copia-type" evidence="2">
    <location>
        <begin position="336"/>
        <end position="578"/>
    </location>
</feature>
<dbReference type="EMBL" id="BKCJ010002626">
    <property type="protein sequence ID" value="GEU49849.1"/>
    <property type="molecule type" value="Genomic_DNA"/>
</dbReference>
<dbReference type="InterPro" id="IPR013103">
    <property type="entry name" value="RVT_2"/>
</dbReference>
<organism evidence="3">
    <name type="scientific">Tanacetum cinerariifolium</name>
    <name type="common">Dalmatian daisy</name>
    <name type="synonym">Chrysanthemum cinerariifolium</name>
    <dbReference type="NCBI Taxonomy" id="118510"/>
    <lineage>
        <taxon>Eukaryota</taxon>
        <taxon>Viridiplantae</taxon>
        <taxon>Streptophyta</taxon>
        <taxon>Embryophyta</taxon>
        <taxon>Tracheophyta</taxon>
        <taxon>Spermatophyta</taxon>
        <taxon>Magnoliopsida</taxon>
        <taxon>eudicotyledons</taxon>
        <taxon>Gunneridae</taxon>
        <taxon>Pentapetalae</taxon>
        <taxon>asterids</taxon>
        <taxon>campanulids</taxon>
        <taxon>Asterales</taxon>
        <taxon>Asteraceae</taxon>
        <taxon>Asteroideae</taxon>
        <taxon>Anthemideae</taxon>
        <taxon>Anthemidinae</taxon>
        <taxon>Tanacetum</taxon>
    </lineage>
</organism>
<dbReference type="InterPro" id="IPR043502">
    <property type="entry name" value="DNA/RNA_pol_sf"/>
</dbReference>
<reference evidence="3" key="1">
    <citation type="journal article" date="2019" name="Sci. Rep.">
        <title>Draft genome of Tanacetum cinerariifolium, the natural source of mosquito coil.</title>
        <authorList>
            <person name="Yamashiro T."/>
            <person name="Shiraishi A."/>
            <person name="Satake H."/>
            <person name="Nakayama K."/>
        </authorList>
    </citation>
    <scope>NUCLEOTIDE SEQUENCE</scope>
</reference>
<accession>A0A6L2KLL4</accession>
<comment type="caution">
    <text evidence="3">The sequence shown here is derived from an EMBL/GenBank/DDBJ whole genome shotgun (WGS) entry which is preliminary data.</text>
</comment>
<dbReference type="Pfam" id="PF07727">
    <property type="entry name" value="RVT_2"/>
    <property type="match status" value="1"/>
</dbReference>
<feature type="region of interest" description="Disordered" evidence="1">
    <location>
        <begin position="1348"/>
        <end position="1374"/>
    </location>
</feature>
<proteinExistence type="predicted"/>
<feature type="region of interest" description="Disordered" evidence="1">
    <location>
        <begin position="1045"/>
        <end position="1071"/>
    </location>
</feature>
<protein>
    <submittedName>
        <fullName evidence="3">Retrovirus-related Pol polyprotein from transposon TNT 1-94</fullName>
    </submittedName>
</protein>
<name>A0A6L2KLL4_TANCI</name>
<sequence>MLCYLAGMEPYYLKCIKDGPFLPKTADGDAKPKLQWTPDERRVVVQDQRLKSIIMSCLPDDIMKSIISCVLAKETWTYLVHSFEGLVAEIFDWDEEEVSDDEEVTRVNVLMALADDELTVRKKVMLEMAFRVYNTRRQQIEETYHVTFDESRETIRFTNNSVDEIGINDSFRYPLDEFLREDDPSRQYQVNSDISYYVIPHGRSFTELTHENHIPKDNQMITQPTNVPSGNNNEVLRPITEPLVPDVTQSHIPNQASTSSYLSPQDRWSRDQHIEHVNIIGNPRDGMLIICIATSASECLFFDFQFEIKPKKVSEALKHLGWIDAMQEELNQFYKNKVWTFVPLPYGKIAIRSKWVFKNKKDENGTTTKNKARLVAQGYSHKEGIDYDETFTPVARMEAIRIFLAFATYMNFKVYQIDVKSALLNGKLKEKVYVKQPSSFESSEFPDYVCKLDKALYGLKQAPRAWYETLSTFLIQNKFAKGRMDNTLFIYKSKGYVLLVQVYANDIIFGSTSYKLCKQFEKLTTKKFEISMMGELTYFLGLQIKQDVKGILICQEQYTKNLLTKYDISDSSSMKTLMVPPNNLGLDLAGKPNNETSYKGMIGSLMYLTATRLNIQFSTVLCARYQSNPKESHLIAVKRILRYLKGTLTLGLYYLKCLGFDLKGYSDSYYAGCNMDRKSTSAKAEYVVAAGCCASILWMKSQLSDYDSHYKMVPISCCNTIAIAISNNPVLGGNYSSTKQVYSIQQLLACSLITGTEVEIREIIYSDLVTKLLNKSRLKYVSYPKFISCALQVLLGHDYTQDKKFEFLPPIMSNFNFTTDPSKVTKNELTAHMITVNNQRDSVSPPPLVAKQKKGKSQTVTSTSPKSQGLEASGTLFKKSKRPMCKKPPTETKVTSPKPTDGFEKSHSVSSGTVPNPQDLKRDIQLTSTRLPSTLDEGTRMARTMSHLEGLRRDKYLGGNKPPTDMEPQNPIDADLSGTGAKYKEDQTQSSRLRYQSMIKNEFEPSYKREPNTQPMVLTYADVRAILFSEYEAQESEKDILGADEEMDDNPQSAKTQHQPSPPGQSSLAPASSVTLTFSLTDTLPNIEGENATQTATKEPLSHTEGETNTNIQDKPKERKQSTDANIEFIGSSTHLPSITQAQAITIINPEPSIPQREGKGIATDDQAKDQRKLVKASFIVRPDPDEPVRFEFMINEKIVYLTEQEIQEYWDKEEEIKKAEEEAKVNAISNTEVIKVVREEAKKLSIHLKEAITTKAGKLFKKAQEAEHEVLKRQHTNKVRKSLKHRKHKNSDVHKPFLFGTFGISELDELREIIRKKKNTVVKDLMNSLIQRYERLRQIPRELRIQSALHAPEQASSQTSGRKRKHMELEPETRIRGLECNRTLPENSPFVNNMVIEEPEYGIFFTDKFGDQAFQRWSDINKVGVEALVSYLVAASMVPKMQDST</sequence>
<gene>
    <name evidence="3" type="ORF">Tci_021827</name>
</gene>
<evidence type="ECO:0000313" key="3">
    <source>
        <dbReference type="EMBL" id="GEU49849.1"/>
    </source>
</evidence>
<feature type="compositionally biased region" description="Polar residues" evidence="1">
    <location>
        <begin position="857"/>
        <end position="867"/>
    </location>
</feature>
<dbReference type="SUPFAM" id="SSF56672">
    <property type="entry name" value="DNA/RNA polymerases"/>
    <property type="match status" value="1"/>
</dbReference>
<feature type="compositionally biased region" description="Polar residues" evidence="1">
    <location>
        <begin position="1050"/>
        <end position="1071"/>
    </location>
</feature>
<dbReference type="PANTHER" id="PTHR11439">
    <property type="entry name" value="GAG-POL-RELATED RETROTRANSPOSON"/>
    <property type="match status" value="1"/>
</dbReference>